<dbReference type="Gene3D" id="3.30.60.30">
    <property type="match status" value="1"/>
</dbReference>
<organism evidence="10">
    <name type="scientific">Sarcoptes scabiei</name>
    <name type="common">Itch mite</name>
    <name type="synonym">Acarus scabiei</name>
    <dbReference type="NCBI Taxonomy" id="52283"/>
    <lineage>
        <taxon>Eukaryota</taxon>
        <taxon>Metazoa</taxon>
        <taxon>Ecdysozoa</taxon>
        <taxon>Arthropoda</taxon>
        <taxon>Chelicerata</taxon>
        <taxon>Arachnida</taxon>
        <taxon>Acari</taxon>
        <taxon>Acariformes</taxon>
        <taxon>Sarcoptiformes</taxon>
        <taxon>Astigmata</taxon>
        <taxon>Psoroptidia</taxon>
        <taxon>Sarcoptoidea</taxon>
        <taxon>Sarcoptidae</taxon>
        <taxon>Sarcoptinae</taxon>
        <taxon>Sarcoptes</taxon>
    </lineage>
</organism>
<reference evidence="11" key="3">
    <citation type="submission" date="2022-06" db="UniProtKB">
        <authorList>
            <consortium name="EnsemblMetazoa"/>
        </authorList>
    </citation>
    <scope>IDENTIFICATION</scope>
</reference>
<gene>
    <name evidence="10" type="ORF">SSS_7419</name>
</gene>
<dbReference type="PANTHER" id="PTHR14186">
    <property type="entry name" value="INSULIN-LIKE GROWTH FACTOR BINDING PROTEIN-RELATED"/>
    <property type="match status" value="1"/>
</dbReference>
<dbReference type="PROSITE" id="PS51323">
    <property type="entry name" value="IGFBP_N_2"/>
    <property type="match status" value="1"/>
</dbReference>
<dbReference type="EnsemblMetazoa" id="SSS_7419s_mrna">
    <property type="protein sequence ID" value="KAF7490905.1"/>
    <property type="gene ID" value="SSS_7419"/>
</dbReference>
<dbReference type="GO" id="GO:0005576">
    <property type="term" value="C:extracellular region"/>
    <property type="evidence" value="ECO:0007669"/>
    <property type="project" value="UniProtKB-SubCell"/>
</dbReference>
<keyword evidence="5" id="KW-0393">Immunoglobulin domain</keyword>
<reference evidence="10" key="2">
    <citation type="submission" date="2020-01" db="EMBL/GenBank/DDBJ databases">
        <authorList>
            <person name="Korhonen P.K.K."/>
            <person name="Guangxu M.G."/>
            <person name="Wang T.W."/>
            <person name="Stroehlein A.J.S."/>
            <person name="Young N.D."/>
            <person name="Ang C.-S.A."/>
            <person name="Fernando D.W.F."/>
            <person name="Lu H.L."/>
            <person name="Taylor S.T."/>
            <person name="Ehtesham M.E.M."/>
            <person name="Najaraj S.H.N."/>
            <person name="Harsha G.H.G."/>
            <person name="Madugundu A.M."/>
            <person name="Renuse S.R."/>
            <person name="Holt D.H."/>
            <person name="Pandey A.P."/>
            <person name="Papenfuss A.P."/>
            <person name="Gasser R.B.G."/>
            <person name="Fischer K.F."/>
        </authorList>
    </citation>
    <scope>NUCLEOTIDE SEQUENCE</scope>
    <source>
        <strain evidence="10">SSS_KF_BRIS2020</strain>
    </source>
</reference>
<dbReference type="InterPro" id="IPR013098">
    <property type="entry name" value="Ig_I-set"/>
</dbReference>
<dbReference type="InterPro" id="IPR013783">
    <property type="entry name" value="Ig-like_fold"/>
</dbReference>
<evidence type="ECO:0000313" key="11">
    <source>
        <dbReference type="EnsemblMetazoa" id="KAF7490905.1"/>
    </source>
</evidence>
<evidence type="ECO:0000259" key="9">
    <source>
        <dbReference type="PROSITE" id="PS51465"/>
    </source>
</evidence>
<dbReference type="InterPro" id="IPR036179">
    <property type="entry name" value="Ig-like_dom_sf"/>
</dbReference>
<keyword evidence="12" id="KW-1185">Reference proteome</keyword>
<accession>A0A834VCW6</accession>
<dbReference type="Gene3D" id="2.60.40.10">
    <property type="entry name" value="Immunoglobulins"/>
    <property type="match status" value="1"/>
</dbReference>
<dbReference type="GO" id="GO:0001558">
    <property type="term" value="P:regulation of cell growth"/>
    <property type="evidence" value="ECO:0007669"/>
    <property type="project" value="InterPro"/>
</dbReference>
<evidence type="ECO:0000313" key="10">
    <source>
        <dbReference type="EMBL" id="KAF7490905.1"/>
    </source>
</evidence>
<feature type="domain" description="Ig-like" evidence="7">
    <location>
        <begin position="169"/>
        <end position="271"/>
    </location>
</feature>
<dbReference type="SMART" id="SM00409">
    <property type="entry name" value="IG"/>
    <property type="match status" value="1"/>
</dbReference>
<evidence type="ECO:0000259" key="7">
    <source>
        <dbReference type="PROSITE" id="PS50835"/>
    </source>
</evidence>
<evidence type="ECO:0000256" key="3">
    <source>
        <dbReference type="ARBA" id="ARBA00022729"/>
    </source>
</evidence>
<evidence type="ECO:0000259" key="8">
    <source>
        <dbReference type="PROSITE" id="PS51323"/>
    </source>
</evidence>
<dbReference type="AlphaFoldDB" id="A0A834VCW6"/>
<dbReference type="InterPro" id="IPR009030">
    <property type="entry name" value="Growth_fac_rcpt_cys_sf"/>
</dbReference>
<dbReference type="SUPFAM" id="SSF57184">
    <property type="entry name" value="Growth factor receptor domain"/>
    <property type="match status" value="1"/>
</dbReference>
<dbReference type="InterPro" id="IPR003599">
    <property type="entry name" value="Ig_sub"/>
</dbReference>
<dbReference type="OrthoDB" id="5985519at2759"/>
<dbReference type="InterPro" id="IPR003598">
    <property type="entry name" value="Ig_sub2"/>
</dbReference>
<feature type="chain" id="PRO_5038259516" evidence="6">
    <location>
        <begin position="27"/>
        <end position="283"/>
    </location>
</feature>
<proteinExistence type="predicted"/>
<sequence>MFESFKLFLIFVAIIVLTINNLEIEADQEVDYFTTANSLGVEPERCDVCDLNNCPVPTTECLAGLVKDHCDCCFQCARREGERCFDERFKEKLPDDYERYPKCGDDLQCEIRTDLEENDRPEAICYCRYNDPICGSDGISYENQCQFTEARYRNRKLFEIDNRPCKSSPKIISPPEDTTNNTDSSVAFFCEATGWPIPEIGWKFELDGVEQSIPLSKAIENNRFEIKSNESSKYTAISWLQIVETNRNDSGNYICVATNSEGSDKAKAYLTIGNFQKKFDPID</sequence>
<dbReference type="PROSITE" id="PS51465">
    <property type="entry name" value="KAZAL_2"/>
    <property type="match status" value="1"/>
</dbReference>
<dbReference type="Gene3D" id="4.10.40.20">
    <property type="match status" value="1"/>
</dbReference>
<dbReference type="Pfam" id="PF00219">
    <property type="entry name" value="IGFBP"/>
    <property type="match status" value="1"/>
</dbReference>
<dbReference type="InterPro" id="IPR007110">
    <property type="entry name" value="Ig-like_dom"/>
</dbReference>
<protein>
    <submittedName>
        <fullName evidence="10">Insulin-like growth factor-binding protein-related protein 1</fullName>
    </submittedName>
</protein>
<dbReference type="SUPFAM" id="SSF100895">
    <property type="entry name" value="Kazal-type serine protease inhibitors"/>
    <property type="match status" value="1"/>
</dbReference>
<dbReference type="GO" id="GO:0005520">
    <property type="term" value="F:insulin-like growth factor binding"/>
    <property type="evidence" value="ECO:0007669"/>
    <property type="project" value="InterPro"/>
</dbReference>
<dbReference type="SMART" id="SM00280">
    <property type="entry name" value="KAZAL"/>
    <property type="match status" value="1"/>
</dbReference>
<dbReference type="EMBL" id="WVUK01000062">
    <property type="protein sequence ID" value="KAF7490905.1"/>
    <property type="molecule type" value="Genomic_DNA"/>
</dbReference>
<name>A0A834VCW6_SARSC</name>
<keyword evidence="3 6" id="KW-0732">Signal</keyword>
<dbReference type="SUPFAM" id="SSF48726">
    <property type="entry name" value="Immunoglobulin"/>
    <property type="match status" value="1"/>
</dbReference>
<dbReference type="InterPro" id="IPR011390">
    <property type="entry name" value="IGFBP_rP_mac25"/>
</dbReference>
<keyword evidence="4" id="KW-1015">Disulfide bond</keyword>
<dbReference type="InterPro" id="IPR002350">
    <property type="entry name" value="Kazal_dom"/>
</dbReference>
<feature type="domain" description="IGFBP N-terminal" evidence="8">
    <location>
        <begin position="42"/>
        <end position="128"/>
    </location>
</feature>
<dbReference type="InterPro" id="IPR036058">
    <property type="entry name" value="Kazal_dom_sf"/>
</dbReference>
<keyword evidence="2" id="KW-0964">Secreted</keyword>
<evidence type="ECO:0000256" key="4">
    <source>
        <dbReference type="ARBA" id="ARBA00023157"/>
    </source>
</evidence>
<dbReference type="Pfam" id="PF07648">
    <property type="entry name" value="Kazal_2"/>
    <property type="match status" value="1"/>
</dbReference>
<evidence type="ECO:0000256" key="1">
    <source>
        <dbReference type="ARBA" id="ARBA00004613"/>
    </source>
</evidence>
<dbReference type="FunFam" id="2.60.40.10:FF:000032">
    <property type="entry name" value="palladin isoform X1"/>
    <property type="match status" value="1"/>
</dbReference>
<comment type="subcellular location">
    <subcellularLocation>
        <location evidence="1">Secreted</location>
    </subcellularLocation>
</comment>
<evidence type="ECO:0000256" key="2">
    <source>
        <dbReference type="ARBA" id="ARBA00022525"/>
    </source>
</evidence>
<dbReference type="Proteomes" id="UP000070412">
    <property type="component" value="Unassembled WGS sequence"/>
</dbReference>
<dbReference type="CDD" id="cd00104">
    <property type="entry name" value="KAZAL_FS"/>
    <property type="match status" value="1"/>
</dbReference>
<dbReference type="GO" id="GO:0009966">
    <property type="term" value="P:regulation of signal transduction"/>
    <property type="evidence" value="ECO:0007669"/>
    <property type="project" value="TreeGrafter"/>
</dbReference>
<dbReference type="PANTHER" id="PTHR14186:SF19">
    <property type="entry name" value="INSULIN-LIKE GROWTH FACTOR-BINDING PROTEIN 7"/>
    <property type="match status" value="1"/>
</dbReference>
<dbReference type="PROSITE" id="PS50835">
    <property type="entry name" value="IG_LIKE"/>
    <property type="match status" value="1"/>
</dbReference>
<feature type="signal peptide" evidence="6">
    <location>
        <begin position="1"/>
        <end position="26"/>
    </location>
</feature>
<dbReference type="InterPro" id="IPR000867">
    <property type="entry name" value="IGFBP-like"/>
</dbReference>
<evidence type="ECO:0000256" key="6">
    <source>
        <dbReference type="SAM" id="SignalP"/>
    </source>
</evidence>
<evidence type="ECO:0000256" key="5">
    <source>
        <dbReference type="ARBA" id="ARBA00023319"/>
    </source>
</evidence>
<reference evidence="12" key="1">
    <citation type="journal article" date="2020" name="PLoS Negl. Trop. Dis.">
        <title>High-quality nuclear genome for Sarcoptes scabiei-A critical resource for a neglected parasite.</title>
        <authorList>
            <person name="Korhonen P.K."/>
            <person name="Gasser R.B."/>
            <person name="Ma G."/>
            <person name="Wang T."/>
            <person name="Stroehlein A.J."/>
            <person name="Young N.D."/>
            <person name="Ang C.S."/>
            <person name="Fernando D.D."/>
            <person name="Lu H.C."/>
            <person name="Taylor S."/>
            <person name="Reynolds S.L."/>
            <person name="Mofiz E."/>
            <person name="Najaraj S.H."/>
            <person name="Gowda H."/>
            <person name="Madugundu A."/>
            <person name="Renuse S."/>
            <person name="Holt D."/>
            <person name="Pandey A."/>
            <person name="Papenfuss A.T."/>
            <person name="Fischer K."/>
        </authorList>
    </citation>
    <scope>NUCLEOTIDE SEQUENCE [LARGE SCALE GENOMIC DNA]</scope>
</reference>
<dbReference type="SMART" id="SM00408">
    <property type="entry name" value="IGc2"/>
    <property type="match status" value="1"/>
</dbReference>
<feature type="domain" description="Kazal-like" evidence="9">
    <location>
        <begin position="112"/>
        <end position="167"/>
    </location>
</feature>
<dbReference type="Pfam" id="PF07679">
    <property type="entry name" value="I-set"/>
    <property type="match status" value="1"/>
</dbReference>
<evidence type="ECO:0000313" key="12">
    <source>
        <dbReference type="Proteomes" id="UP000070412"/>
    </source>
</evidence>